<sequence>MSQPREDCRTLTGEHPTTTHLLKTIPYTHSRIVEVFSSLYMSDPPERPAWSDVTARLRNLRNLLSSERHLGIEHEIAFEEFEREMEDQMATFQASDERSDQPVSSESANSRERRRREFTTRFRDQDTAESRTQSSVLTALLRSRRRAFRPSERLQRYQRERLGQSGRAAALEASVPPLSQSPASPTQSVGDRADRPRSKRRKLTDGTYQDDPETFSYGHNGQVVPGQLRLEIVSCDGGEYSDPHIPIYSYPQNVLLDDTSVYCTKSNKCNLLLKHVGGMPFTLTDIVVKAPRAGYDAPIQNGLIFVAMEDDNLLDRTSQYDVRWPPKIYRHQRHRRDGYRPSQEYMNSTRSPLRSIERPRHLNNPTAPEEGSHLEIPLVPGFHVTVVDPSDGEEGGEEPPSPRPWQDVEDSLRSYVDRYRPVYGGNERNDPWSNTSDSEGYEPDIPPEAGEAGETARLQRQQIDLEDILAHRNRMLDLMRAQQIRESDEFFGSRNRESELDEDRSHSRRPTSSRNGTQAFAPTTGMTDPAYLSQERSEASSSKATLNGVAAGSSARVGVVPHALFFINPNKSSTEIKFDPPVSGRYILVKLWAQCAHANIDIQAILAHGYVNPLQLLGAIPWVLYFKYRQRVKHFGMPRFVEGTGIPLRENVSLQSKPASSTEPPTPDRIRIKNRRKRYLDTHPEYFGPQLELADPLLYDRLIRRFQTPAEREAEGRQKGYSGILEADLYRSEAKLEALRHPDPHALFTYRRGPNGEILAEDRDEVPANKEEGLARWKWEMQVRFLRGGDDDFDYDAVDNNPEYDDRILEERDAEDRYFDEQEPEFVKGEEGLPRSQSHEELEGETGIQDF</sequence>
<name>A0A178ZQ08_9EURO</name>
<dbReference type="RefSeq" id="XP_018694462.1">
    <property type="nucleotide sequence ID" value="XM_018834812.1"/>
</dbReference>
<proteinExistence type="predicted"/>
<dbReference type="InterPro" id="IPR040233">
    <property type="entry name" value="CCD97-like_C"/>
</dbReference>
<protein>
    <recommendedName>
        <fullName evidence="2">CCD97-like C-terminal domain-containing protein</fullName>
    </recommendedName>
</protein>
<reference evidence="3 4" key="1">
    <citation type="submission" date="2016-04" db="EMBL/GenBank/DDBJ databases">
        <title>Draft genome of Fonsecaea erecta CBS 125763.</title>
        <authorList>
            <person name="Weiss V.A."/>
            <person name="Vicente V.A."/>
            <person name="Raittz R.T."/>
            <person name="Moreno L.F."/>
            <person name="De Souza E.M."/>
            <person name="Pedrosa F.O."/>
            <person name="Steffens M.B."/>
            <person name="Faoro H."/>
            <person name="Tadra-Sfeir M.Z."/>
            <person name="Najafzadeh M.J."/>
            <person name="Felipe M.S."/>
            <person name="Teixeira M."/>
            <person name="Sun J."/>
            <person name="Xi L."/>
            <person name="Gomes R."/>
            <person name="De Azevedo C.M."/>
            <person name="Salgado C.G."/>
            <person name="Da Silva M.B."/>
            <person name="Nascimento M.F."/>
            <person name="Queiroz-Telles F."/>
            <person name="Attili D.S."/>
            <person name="Gorbushina A."/>
        </authorList>
    </citation>
    <scope>NUCLEOTIDE SEQUENCE [LARGE SCALE GENOMIC DNA]</scope>
    <source>
        <strain evidence="3 4">CBS 125763</strain>
    </source>
</reference>
<comment type="caution">
    <text evidence="3">The sequence shown here is derived from an EMBL/GenBank/DDBJ whole genome shotgun (WGS) entry which is preliminary data.</text>
</comment>
<feature type="region of interest" description="Disordered" evidence="1">
    <location>
        <begin position="86"/>
        <end position="136"/>
    </location>
</feature>
<dbReference type="GeneID" id="30007466"/>
<keyword evidence="4" id="KW-1185">Reference proteome</keyword>
<feature type="region of interest" description="Disordered" evidence="1">
    <location>
        <begin position="151"/>
        <end position="220"/>
    </location>
</feature>
<dbReference type="Pfam" id="PF09747">
    <property type="entry name" value="CCD97-like_C"/>
    <property type="match status" value="2"/>
</dbReference>
<feature type="region of interest" description="Disordered" evidence="1">
    <location>
        <begin position="489"/>
        <end position="528"/>
    </location>
</feature>
<feature type="compositionally biased region" description="Basic and acidic residues" evidence="1">
    <location>
        <begin position="109"/>
        <end position="129"/>
    </location>
</feature>
<gene>
    <name evidence="3" type="ORF">AYL99_03296</name>
</gene>
<dbReference type="AlphaFoldDB" id="A0A178ZQ08"/>
<evidence type="ECO:0000256" key="1">
    <source>
        <dbReference type="SAM" id="MobiDB-lite"/>
    </source>
</evidence>
<evidence type="ECO:0000313" key="4">
    <source>
        <dbReference type="Proteomes" id="UP000078343"/>
    </source>
</evidence>
<feature type="compositionally biased region" description="Polar residues" evidence="1">
    <location>
        <begin position="512"/>
        <end position="526"/>
    </location>
</feature>
<accession>A0A178ZQ08</accession>
<feature type="compositionally biased region" description="Basic and acidic residues" evidence="1">
    <location>
        <begin position="151"/>
        <end position="162"/>
    </location>
</feature>
<feature type="region of interest" description="Disordered" evidence="1">
    <location>
        <begin position="421"/>
        <end position="456"/>
    </location>
</feature>
<feature type="domain" description="CCD97-like C-terminal" evidence="2">
    <location>
        <begin position="674"/>
        <end position="739"/>
    </location>
</feature>
<evidence type="ECO:0000259" key="2">
    <source>
        <dbReference type="Pfam" id="PF09747"/>
    </source>
</evidence>
<dbReference type="InterPro" id="IPR018613">
    <property type="entry name" value="Ccdc97-like"/>
</dbReference>
<organism evidence="3 4">
    <name type="scientific">Fonsecaea erecta</name>
    <dbReference type="NCBI Taxonomy" id="1367422"/>
    <lineage>
        <taxon>Eukaryota</taxon>
        <taxon>Fungi</taxon>
        <taxon>Dikarya</taxon>
        <taxon>Ascomycota</taxon>
        <taxon>Pezizomycotina</taxon>
        <taxon>Eurotiomycetes</taxon>
        <taxon>Chaetothyriomycetidae</taxon>
        <taxon>Chaetothyriales</taxon>
        <taxon>Herpotrichiellaceae</taxon>
        <taxon>Fonsecaea</taxon>
    </lineage>
</organism>
<dbReference type="OrthoDB" id="2351940at2759"/>
<evidence type="ECO:0000313" key="3">
    <source>
        <dbReference type="EMBL" id="OAP61095.1"/>
    </source>
</evidence>
<feature type="domain" description="CCD97-like C-terminal" evidence="2">
    <location>
        <begin position="767"/>
        <end position="821"/>
    </location>
</feature>
<feature type="region of interest" description="Disordered" evidence="1">
    <location>
        <begin position="796"/>
        <end position="851"/>
    </location>
</feature>
<dbReference type="EMBL" id="LVYI01000003">
    <property type="protein sequence ID" value="OAP61095.1"/>
    <property type="molecule type" value="Genomic_DNA"/>
</dbReference>
<dbReference type="Proteomes" id="UP000078343">
    <property type="component" value="Unassembled WGS sequence"/>
</dbReference>
<feature type="compositionally biased region" description="Polar residues" evidence="1">
    <location>
        <begin position="177"/>
        <end position="189"/>
    </location>
</feature>
<dbReference type="STRING" id="1367422.A0A178ZQ08"/>
<dbReference type="PANTHER" id="PTHR31840">
    <property type="entry name" value="COILED-COIL DOMAIN-CONTAINING PROTEIN 97"/>
    <property type="match status" value="1"/>
</dbReference>
<feature type="region of interest" description="Disordered" evidence="1">
    <location>
        <begin position="334"/>
        <end position="409"/>
    </location>
</feature>
<dbReference type="PANTHER" id="PTHR31840:SF1">
    <property type="entry name" value="COILED-COIL DOMAIN-CONTAINING PROTEIN 97"/>
    <property type="match status" value="1"/>
</dbReference>
<feature type="compositionally biased region" description="Basic and acidic residues" evidence="1">
    <location>
        <begin position="804"/>
        <end position="841"/>
    </location>
</feature>